<gene>
    <name evidence="1" type="ORF">NCTC11938_00634</name>
</gene>
<proteinExistence type="predicted"/>
<evidence type="ECO:0000313" key="2">
    <source>
        <dbReference type="Proteomes" id="UP000254191"/>
    </source>
</evidence>
<dbReference type="Proteomes" id="UP000254191">
    <property type="component" value="Unassembled WGS sequence"/>
</dbReference>
<accession>A0A379FG45</accession>
<protein>
    <submittedName>
        <fullName evidence="1">Uncharacterized protein</fullName>
    </submittedName>
</protein>
<name>A0A379FG45_PROMI</name>
<reference evidence="1 2" key="1">
    <citation type="submission" date="2018-06" db="EMBL/GenBank/DDBJ databases">
        <authorList>
            <consortium name="Pathogen Informatics"/>
            <person name="Doyle S."/>
        </authorList>
    </citation>
    <scope>NUCLEOTIDE SEQUENCE [LARGE SCALE GENOMIC DNA]</scope>
    <source>
        <strain evidence="1 2">NCTC11938</strain>
    </source>
</reference>
<evidence type="ECO:0000313" key="1">
    <source>
        <dbReference type="EMBL" id="SUC18310.1"/>
    </source>
</evidence>
<organism evidence="1 2">
    <name type="scientific">Proteus mirabilis</name>
    <dbReference type="NCBI Taxonomy" id="584"/>
    <lineage>
        <taxon>Bacteria</taxon>
        <taxon>Pseudomonadati</taxon>
        <taxon>Pseudomonadota</taxon>
        <taxon>Gammaproteobacteria</taxon>
        <taxon>Enterobacterales</taxon>
        <taxon>Morganellaceae</taxon>
        <taxon>Proteus</taxon>
    </lineage>
</organism>
<dbReference type="EMBL" id="UGTS01000004">
    <property type="protein sequence ID" value="SUC18310.1"/>
    <property type="molecule type" value="Genomic_DNA"/>
</dbReference>
<dbReference type="AlphaFoldDB" id="A0A379FG45"/>
<sequence length="150" mass="17309">MPRILGFVSSNRPKFFGNFFTRPRRTANRISSPYNEAAFDLSIFHRNFGFKRRHKWRPILSGPTLKKKAGLNVMLVKDIQQLWNTFFCTPISIHIDSQANFLHYLLPNSSTAPRKKKSNVSSTVWRVSIVGFQSNRRSAFLMLGLRCSTS</sequence>